<dbReference type="SUPFAM" id="SSF54593">
    <property type="entry name" value="Glyoxalase/Bleomycin resistance protein/Dihydroxybiphenyl dioxygenase"/>
    <property type="match status" value="1"/>
</dbReference>
<organism evidence="2 3">
    <name type="scientific">Alloacidobacterium dinghuense</name>
    <dbReference type="NCBI Taxonomy" id="2763107"/>
    <lineage>
        <taxon>Bacteria</taxon>
        <taxon>Pseudomonadati</taxon>
        <taxon>Acidobacteriota</taxon>
        <taxon>Terriglobia</taxon>
        <taxon>Terriglobales</taxon>
        <taxon>Acidobacteriaceae</taxon>
        <taxon>Alloacidobacterium</taxon>
    </lineage>
</organism>
<dbReference type="KEGG" id="adin:H7849_03880"/>
<dbReference type="InterPro" id="IPR029068">
    <property type="entry name" value="Glyas_Bleomycin-R_OHBP_Dase"/>
</dbReference>
<feature type="domain" description="VOC" evidence="1">
    <location>
        <begin position="8"/>
        <end position="127"/>
    </location>
</feature>
<gene>
    <name evidence="2" type="ORF">H7849_03880</name>
</gene>
<evidence type="ECO:0000313" key="3">
    <source>
        <dbReference type="Proteomes" id="UP000515312"/>
    </source>
</evidence>
<dbReference type="PANTHER" id="PTHR34109:SF1">
    <property type="entry name" value="VOC DOMAIN-CONTAINING PROTEIN"/>
    <property type="match status" value="1"/>
</dbReference>
<dbReference type="Gene3D" id="3.30.720.110">
    <property type="match status" value="1"/>
</dbReference>
<dbReference type="AlphaFoldDB" id="A0A7G8BKQ5"/>
<dbReference type="Gene3D" id="3.30.720.120">
    <property type="match status" value="1"/>
</dbReference>
<evidence type="ECO:0000259" key="1">
    <source>
        <dbReference type="PROSITE" id="PS51819"/>
    </source>
</evidence>
<name>A0A7G8BKQ5_9BACT</name>
<keyword evidence="3" id="KW-1185">Reference proteome</keyword>
<dbReference type="InterPro" id="IPR037523">
    <property type="entry name" value="VOC_core"/>
</dbReference>
<evidence type="ECO:0000313" key="2">
    <source>
        <dbReference type="EMBL" id="QNI33125.1"/>
    </source>
</evidence>
<dbReference type="EMBL" id="CP060394">
    <property type="protein sequence ID" value="QNI33125.1"/>
    <property type="molecule type" value="Genomic_DNA"/>
</dbReference>
<dbReference type="PANTHER" id="PTHR34109">
    <property type="entry name" value="BNAUNNG04460D PROTEIN-RELATED"/>
    <property type="match status" value="1"/>
</dbReference>
<accession>A0A7G8BKQ5</accession>
<sequence>MIENRSVPTDIVLPHISYHHVAKAIEWLTRVFGFKENYRYGDPVSGAQLYAGKAFIMVRNEPDQATPAQLGYGTQSLTIFIDDVDAHYAKARSEGASIVEELHETEYGERQYGVEDLDGHHWLFSRHARDVSPNEWGAVIAKR</sequence>
<reference evidence="2 3" key="1">
    <citation type="submission" date="2020-08" db="EMBL/GenBank/DDBJ databases">
        <title>Edaphobacter telluris sp. nov. and Acidobacterium dinghuensis sp. nov., two acidobacteria isolated from forest soil.</title>
        <authorList>
            <person name="Fu J."/>
            <person name="Qiu L."/>
        </authorList>
    </citation>
    <scope>NUCLEOTIDE SEQUENCE [LARGE SCALE GENOMIC DNA]</scope>
    <source>
        <strain evidence="2">4Y35</strain>
    </source>
</reference>
<proteinExistence type="predicted"/>
<dbReference type="RefSeq" id="WP_186744291.1">
    <property type="nucleotide sequence ID" value="NZ_CP060394.1"/>
</dbReference>
<dbReference type="InterPro" id="IPR004360">
    <property type="entry name" value="Glyas_Fos-R_dOase_dom"/>
</dbReference>
<dbReference type="Proteomes" id="UP000515312">
    <property type="component" value="Chromosome"/>
</dbReference>
<dbReference type="PROSITE" id="PS51819">
    <property type="entry name" value="VOC"/>
    <property type="match status" value="1"/>
</dbReference>
<dbReference type="Pfam" id="PF00903">
    <property type="entry name" value="Glyoxalase"/>
    <property type="match status" value="1"/>
</dbReference>
<protein>
    <submittedName>
        <fullName evidence="2">VOC family protein</fullName>
    </submittedName>
</protein>